<protein>
    <submittedName>
        <fullName evidence="1">Uncharacterized protein</fullName>
    </submittedName>
</protein>
<dbReference type="RefSeq" id="WP_369610226.1">
    <property type="nucleotide sequence ID" value="NZ_AP031322.1"/>
</dbReference>
<evidence type="ECO:0000313" key="1">
    <source>
        <dbReference type="EMBL" id="BFH74748.1"/>
    </source>
</evidence>
<dbReference type="EMBL" id="AP031322">
    <property type="protein sequence ID" value="BFH74748.1"/>
    <property type="molecule type" value="Genomic_DNA"/>
</dbReference>
<accession>A0AAT9GUY5</accession>
<dbReference type="KEGG" id="sjv:SJAV_26920"/>
<sequence>MRIKVNKVYYLLSDKLKNLDDAVAIFQISSSYVYVSSYQFAGSREIEFDRFLSLIRYLSRRQKAEVKVISVGMNRFIVDVVRLLFNTGRKDPWREMKFM</sequence>
<dbReference type="GeneID" id="92355644"/>
<gene>
    <name evidence="1" type="ORF">SJAV_26920</name>
</gene>
<dbReference type="AlphaFoldDB" id="A0AAT9GUY5"/>
<name>A0AAT9GUY5_9CREN</name>
<proteinExistence type="predicted"/>
<reference evidence="1" key="1">
    <citation type="submission" date="2024-03" db="EMBL/GenBank/DDBJ databases">
        <title>Complete genome sequence of Sulfurisphaera javensis strain KD-1.</title>
        <authorList>
            <person name="Sakai H."/>
            <person name="Nur N."/>
            <person name="Suwanto A."/>
            <person name="Kurosawa N."/>
        </authorList>
    </citation>
    <scope>NUCLEOTIDE SEQUENCE</scope>
    <source>
        <strain evidence="1">KD-1</strain>
    </source>
</reference>
<organism evidence="1">
    <name type="scientific">Sulfurisphaera javensis</name>
    <dbReference type="NCBI Taxonomy" id="2049879"/>
    <lineage>
        <taxon>Archaea</taxon>
        <taxon>Thermoproteota</taxon>
        <taxon>Thermoprotei</taxon>
        <taxon>Sulfolobales</taxon>
        <taxon>Sulfolobaceae</taxon>
        <taxon>Sulfurisphaera</taxon>
    </lineage>
</organism>